<reference evidence="5 6" key="1">
    <citation type="submission" date="2023-12" db="EMBL/GenBank/DDBJ databases">
        <title>Description of an unclassified Opitutus bacterium of Verrucomicrobiota.</title>
        <authorList>
            <person name="Zhang D.-F."/>
        </authorList>
    </citation>
    <scope>NUCLEOTIDE SEQUENCE [LARGE SCALE GENOMIC DNA]</scope>
    <source>
        <strain evidence="5 6">WL0086</strain>
    </source>
</reference>
<sequence>MRLWHNKTVWEKLAREDPYWAVLTLPDTTGNRWEIEQFFATGRENVDTDLTYIAGQRPDLRREHALDFGCGVGRLSQALADHFAQVTGIDIAAPMIELAQKHNQHGERVRYVHNPASDLRCLPDASFDLVYSVITLQHIPTALIRGYLREFLRVCRPGGAIYFQLPAEAPVQPWRFSWYPPTLWMRFKRWFRKAAAIDPEMVMNALPKAEVIALLEKHGGTVIDTRPDHAAGDLESWSYLVTKK</sequence>
<dbReference type="Gene3D" id="3.40.50.150">
    <property type="entry name" value="Vaccinia Virus protein VP39"/>
    <property type="match status" value="1"/>
</dbReference>
<proteinExistence type="predicted"/>
<dbReference type="PANTHER" id="PTHR43464">
    <property type="entry name" value="METHYLTRANSFERASE"/>
    <property type="match status" value="1"/>
</dbReference>
<feature type="domain" description="Methyltransferase type 11" evidence="4">
    <location>
        <begin position="66"/>
        <end position="163"/>
    </location>
</feature>
<dbReference type="GO" id="GO:0032259">
    <property type="term" value="P:methylation"/>
    <property type="evidence" value="ECO:0007669"/>
    <property type="project" value="UniProtKB-KW"/>
</dbReference>
<dbReference type="RefSeq" id="WP_221032861.1">
    <property type="nucleotide sequence ID" value="NZ_CP139781.1"/>
</dbReference>
<dbReference type="EC" id="2.1.-.-" evidence="5"/>
<evidence type="ECO:0000313" key="5">
    <source>
        <dbReference type="EMBL" id="WRQ85596.1"/>
    </source>
</evidence>
<evidence type="ECO:0000259" key="4">
    <source>
        <dbReference type="Pfam" id="PF08241"/>
    </source>
</evidence>
<gene>
    <name evidence="5" type="ORF">K1X11_012360</name>
</gene>
<name>A0ABZ1C2C2_9BACT</name>
<dbReference type="PANTHER" id="PTHR43464:SF19">
    <property type="entry name" value="UBIQUINONE BIOSYNTHESIS O-METHYLTRANSFERASE, MITOCHONDRIAL"/>
    <property type="match status" value="1"/>
</dbReference>
<keyword evidence="2 5" id="KW-0808">Transferase</keyword>
<dbReference type="InterPro" id="IPR029063">
    <property type="entry name" value="SAM-dependent_MTases_sf"/>
</dbReference>
<keyword evidence="1 5" id="KW-0489">Methyltransferase</keyword>
<dbReference type="EMBL" id="CP139781">
    <property type="protein sequence ID" value="WRQ85596.1"/>
    <property type="molecule type" value="Genomic_DNA"/>
</dbReference>
<evidence type="ECO:0000256" key="1">
    <source>
        <dbReference type="ARBA" id="ARBA00022603"/>
    </source>
</evidence>
<evidence type="ECO:0000256" key="3">
    <source>
        <dbReference type="ARBA" id="ARBA00022691"/>
    </source>
</evidence>
<dbReference type="GO" id="GO:0008168">
    <property type="term" value="F:methyltransferase activity"/>
    <property type="evidence" value="ECO:0007669"/>
    <property type="project" value="UniProtKB-KW"/>
</dbReference>
<evidence type="ECO:0000313" key="6">
    <source>
        <dbReference type="Proteomes" id="UP000738431"/>
    </source>
</evidence>
<protein>
    <submittedName>
        <fullName evidence="5">Class I SAM-dependent methyltransferase</fullName>
        <ecNumber evidence="5">2.1.-.-</ecNumber>
    </submittedName>
</protein>
<dbReference type="InterPro" id="IPR013216">
    <property type="entry name" value="Methyltransf_11"/>
</dbReference>
<keyword evidence="6" id="KW-1185">Reference proteome</keyword>
<dbReference type="CDD" id="cd02440">
    <property type="entry name" value="AdoMet_MTases"/>
    <property type="match status" value="1"/>
</dbReference>
<dbReference type="Proteomes" id="UP000738431">
    <property type="component" value="Chromosome"/>
</dbReference>
<keyword evidence="3" id="KW-0949">S-adenosyl-L-methionine</keyword>
<organism evidence="5 6">
    <name type="scientific">Actomonas aquatica</name>
    <dbReference type="NCBI Taxonomy" id="2866162"/>
    <lineage>
        <taxon>Bacteria</taxon>
        <taxon>Pseudomonadati</taxon>
        <taxon>Verrucomicrobiota</taxon>
        <taxon>Opitutia</taxon>
        <taxon>Opitutales</taxon>
        <taxon>Opitutaceae</taxon>
        <taxon>Actomonas</taxon>
    </lineage>
</organism>
<dbReference type="SUPFAM" id="SSF53335">
    <property type="entry name" value="S-adenosyl-L-methionine-dependent methyltransferases"/>
    <property type="match status" value="1"/>
</dbReference>
<accession>A0ABZ1C2C2</accession>
<evidence type="ECO:0000256" key="2">
    <source>
        <dbReference type="ARBA" id="ARBA00022679"/>
    </source>
</evidence>
<dbReference type="Pfam" id="PF08241">
    <property type="entry name" value="Methyltransf_11"/>
    <property type="match status" value="1"/>
</dbReference>